<sequence>ACPQQHSEKFQHICWKSCQNPQNNILPEAKIYYVKRHAKPPSNATEHSLQRVLTSV</sequence>
<comment type="caution">
    <text evidence="1">The sequence shown here is derived from an EMBL/GenBank/DDBJ whole genome shotgun (WGS) entry which is preliminary data.</text>
</comment>
<protein>
    <submittedName>
        <fullName evidence="1">17861_t:CDS:1</fullName>
    </submittedName>
</protein>
<organism evidence="1 2">
    <name type="scientific">Funneliformis geosporum</name>
    <dbReference type="NCBI Taxonomy" id="1117311"/>
    <lineage>
        <taxon>Eukaryota</taxon>
        <taxon>Fungi</taxon>
        <taxon>Fungi incertae sedis</taxon>
        <taxon>Mucoromycota</taxon>
        <taxon>Glomeromycotina</taxon>
        <taxon>Glomeromycetes</taxon>
        <taxon>Glomerales</taxon>
        <taxon>Glomeraceae</taxon>
        <taxon>Funneliformis</taxon>
    </lineage>
</organism>
<dbReference type="Proteomes" id="UP001153678">
    <property type="component" value="Unassembled WGS sequence"/>
</dbReference>
<keyword evidence="2" id="KW-1185">Reference proteome</keyword>
<evidence type="ECO:0000313" key="2">
    <source>
        <dbReference type="Proteomes" id="UP001153678"/>
    </source>
</evidence>
<name>A0A9W4T401_9GLOM</name>
<dbReference type="AlphaFoldDB" id="A0A9W4T401"/>
<dbReference type="EMBL" id="CAMKVN010009865">
    <property type="protein sequence ID" value="CAI2193618.1"/>
    <property type="molecule type" value="Genomic_DNA"/>
</dbReference>
<proteinExistence type="predicted"/>
<evidence type="ECO:0000313" key="1">
    <source>
        <dbReference type="EMBL" id="CAI2193618.1"/>
    </source>
</evidence>
<accession>A0A9W4T401</accession>
<gene>
    <name evidence="1" type="ORF">FWILDA_LOCUS16165</name>
</gene>
<feature type="non-terminal residue" evidence="1">
    <location>
        <position position="56"/>
    </location>
</feature>
<reference evidence="1" key="1">
    <citation type="submission" date="2022-08" db="EMBL/GenBank/DDBJ databases">
        <authorList>
            <person name="Kallberg Y."/>
            <person name="Tangrot J."/>
            <person name="Rosling A."/>
        </authorList>
    </citation>
    <scope>NUCLEOTIDE SEQUENCE</scope>
    <source>
        <strain evidence="1">Wild A</strain>
    </source>
</reference>